<dbReference type="AlphaFoldDB" id="A0A4S8KZA7"/>
<gene>
    <name evidence="2" type="ORF">K435DRAFT_873392</name>
</gene>
<keyword evidence="3" id="KW-1185">Reference proteome</keyword>
<sequence>MSSYMDSVTVWEESSGSPISILETSDSLGTTNDGIVNVDHPNGHNSEFLTSHDESLPFSSFSFGSGWLLQLAEHPHLFDNANFPDPGVQHLALCNDQSPSTSNTESFNPGYSFPLQDPFKWSERHSCGLPSYNRRYHHRDKHEPNPSATQKSTQSLSLFVSDQSLRCEDIRSSTDPSSAIGSSSYTVAQADADLSGGNWKACVSTQATIEAANRRRKSRNKKLFFCSHCGRNFTASHNLKQITLANGAINASLRLAHGKDTKGLAKALRHLPDAELRS</sequence>
<dbReference type="EMBL" id="ML179813">
    <property type="protein sequence ID" value="THU81386.1"/>
    <property type="molecule type" value="Genomic_DNA"/>
</dbReference>
<evidence type="ECO:0008006" key="4">
    <source>
        <dbReference type="Google" id="ProtNLM"/>
    </source>
</evidence>
<evidence type="ECO:0000313" key="3">
    <source>
        <dbReference type="Proteomes" id="UP000297245"/>
    </source>
</evidence>
<name>A0A4S8KZA7_DENBC</name>
<evidence type="ECO:0000313" key="2">
    <source>
        <dbReference type="EMBL" id="THU81386.1"/>
    </source>
</evidence>
<protein>
    <recommendedName>
        <fullName evidence="4">C2H2-type domain-containing protein</fullName>
    </recommendedName>
</protein>
<accession>A0A4S8KZA7</accession>
<evidence type="ECO:0000256" key="1">
    <source>
        <dbReference type="SAM" id="MobiDB-lite"/>
    </source>
</evidence>
<proteinExistence type="predicted"/>
<reference evidence="2 3" key="1">
    <citation type="journal article" date="2019" name="Nat. Ecol. Evol.">
        <title>Megaphylogeny resolves global patterns of mushroom evolution.</title>
        <authorList>
            <person name="Varga T."/>
            <person name="Krizsan K."/>
            <person name="Foldi C."/>
            <person name="Dima B."/>
            <person name="Sanchez-Garcia M."/>
            <person name="Sanchez-Ramirez S."/>
            <person name="Szollosi G.J."/>
            <person name="Szarkandi J.G."/>
            <person name="Papp V."/>
            <person name="Albert L."/>
            <person name="Andreopoulos W."/>
            <person name="Angelini C."/>
            <person name="Antonin V."/>
            <person name="Barry K.W."/>
            <person name="Bougher N.L."/>
            <person name="Buchanan P."/>
            <person name="Buyck B."/>
            <person name="Bense V."/>
            <person name="Catcheside P."/>
            <person name="Chovatia M."/>
            <person name="Cooper J."/>
            <person name="Damon W."/>
            <person name="Desjardin D."/>
            <person name="Finy P."/>
            <person name="Geml J."/>
            <person name="Haridas S."/>
            <person name="Hughes K."/>
            <person name="Justo A."/>
            <person name="Karasinski D."/>
            <person name="Kautmanova I."/>
            <person name="Kiss B."/>
            <person name="Kocsube S."/>
            <person name="Kotiranta H."/>
            <person name="LaButti K.M."/>
            <person name="Lechner B.E."/>
            <person name="Liimatainen K."/>
            <person name="Lipzen A."/>
            <person name="Lukacs Z."/>
            <person name="Mihaltcheva S."/>
            <person name="Morgado L.N."/>
            <person name="Niskanen T."/>
            <person name="Noordeloos M.E."/>
            <person name="Ohm R.A."/>
            <person name="Ortiz-Santana B."/>
            <person name="Ovrebo C."/>
            <person name="Racz N."/>
            <person name="Riley R."/>
            <person name="Savchenko A."/>
            <person name="Shiryaev A."/>
            <person name="Soop K."/>
            <person name="Spirin V."/>
            <person name="Szebenyi C."/>
            <person name="Tomsovsky M."/>
            <person name="Tulloss R.E."/>
            <person name="Uehling J."/>
            <person name="Grigoriev I.V."/>
            <person name="Vagvolgyi C."/>
            <person name="Papp T."/>
            <person name="Martin F.M."/>
            <person name="Miettinen O."/>
            <person name="Hibbett D.S."/>
            <person name="Nagy L.G."/>
        </authorList>
    </citation>
    <scope>NUCLEOTIDE SEQUENCE [LARGE SCALE GENOMIC DNA]</scope>
    <source>
        <strain evidence="2 3">CBS 962.96</strain>
    </source>
</reference>
<feature type="region of interest" description="Disordered" evidence="1">
    <location>
        <begin position="132"/>
        <end position="154"/>
    </location>
</feature>
<dbReference type="Proteomes" id="UP000297245">
    <property type="component" value="Unassembled WGS sequence"/>
</dbReference>
<organism evidence="2 3">
    <name type="scientific">Dendrothele bispora (strain CBS 962.96)</name>
    <dbReference type="NCBI Taxonomy" id="1314807"/>
    <lineage>
        <taxon>Eukaryota</taxon>
        <taxon>Fungi</taxon>
        <taxon>Dikarya</taxon>
        <taxon>Basidiomycota</taxon>
        <taxon>Agaricomycotina</taxon>
        <taxon>Agaricomycetes</taxon>
        <taxon>Agaricomycetidae</taxon>
        <taxon>Agaricales</taxon>
        <taxon>Agaricales incertae sedis</taxon>
        <taxon>Dendrothele</taxon>
    </lineage>
</organism>